<keyword evidence="2" id="KW-1185">Reference proteome</keyword>
<protein>
    <submittedName>
        <fullName evidence="1">Uncharacterized protein</fullName>
    </submittedName>
</protein>
<accession>A0A202BTZ7</accession>
<dbReference type="Proteomes" id="UP000196355">
    <property type="component" value="Unassembled WGS sequence"/>
</dbReference>
<reference evidence="2" key="1">
    <citation type="submission" date="2017-02" db="EMBL/GenBank/DDBJ databases">
        <authorList>
            <person name="Tetz G."/>
            <person name="Tetz V."/>
        </authorList>
    </citation>
    <scope>NUCLEOTIDE SEQUENCE [LARGE SCALE GENOMIC DNA]</scope>
    <source>
        <strain evidence="2">VT16-26</strain>
    </source>
</reference>
<proteinExistence type="predicted"/>
<name>A0A202BTZ7_9FLAO</name>
<evidence type="ECO:0000313" key="2">
    <source>
        <dbReference type="Proteomes" id="UP000196355"/>
    </source>
</evidence>
<evidence type="ECO:0000313" key="1">
    <source>
        <dbReference type="EMBL" id="OVE54940.1"/>
    </source>
</evidence>
<dbReference type="EMBL" id="MVAG01000144">
    <property type="protein sequence ID" value="OVE54940.1"/>
    <property type="molecule type" value="Genomic_DNA"/>
</dbReference>
<gene>
    <name evidence="1" type="ORF">B0E34_17765</name>
</gene>
<comment type="caution">
    <text evidence="1">The sequence shown here is derived from an EMBL/GenBank/DDBJ whole genome shotgun (WGS) entry which is preliminary data.</text>
</comment>
<organism evidence="1 2">
    <name type="scientific">Chryseobacterium mucoviscidosis</name>
    <dbReference type="NCBI Taxonomy" id="1945581"/>
    <lineage>
        <taxon>Bacteria</taxon>
        <taxon>Pseudomonadati</taxon>
        <taxon>Bacteroidota</taxon>
        <taxon>Flavobacteriia</taxon>
        <taxon>Flavobacteriales</taxon>
        <taxon>Weeksellaceae</taxon>
        <taxon>Chryseobacterium group</taxon>
        <taxon>Chryseobacterium</taxon>
    </lineage>
</organism>
<dbReference type="AlphaFoldDB" id="A0A202BTZ7"/>
<sequence length="68" mass="8279">MWYRIISTLQIYQLKIKQLNNKYRNIPLSQFMNNDRNCFFISPQGYNFETGNQNNRKKLIKAVLYTIE</sequence>